<evidence type="ECO:0000313" key="11">
    <source>
        <dbReference type="Proteomes" id="UP000471052"/>
    </source>
</evidence>
<dbReference type="RefSeq" id="WP_154455374.1">
    <property type="nucleotide sequence ID" value="NZ_JBQKKW010000014.1"/>
</dbReference>
<dbReference type="InterPro" id="IPR049427">
    <property type="entry name" value="Acyl-ACP_TE_C"/>
</dbReference>
<protein>
    <submittedName>
        <fullName evidence="10">Acyl-[acyl-carrier-protein] thioesterase</fullName>
    </submittedName>
</protein>
<feature type="domain" description="Acyl-ACP thioesterase N-terminal hotdog" evidence="8">
    <location>
        <begin position="4"/>
        <end position="132"/>
    </location>
</feature>
<dbReference type="GO" id="GO:0000036">
    <property type="term" value="F:acyl carrier activity"/>
    <property type="evidence" value="ECO:0007669"/>
    <property type="project" value="TreeGrafter"/>
</dbReference>
<dbReference type="Pfam" id="PF01643">
    <property type="entry name" value="Acyl-ACP_TE"/>
    <property type="match status" value="1"/>
</dbReference>
<evidence type="ECO:0000256" key="6">
    <source>
        <dbReference type="ARBA" id="ARBA00023098"/>
    </source>
</evidence>
<dbReference type="OrthoDB" id="9801517at2"/>
<dbReference type="PANTHER" id="PTHR31727:SF6">
    <property type="entry name" value="OLEOYL-ACYL CARRIER PROTEIN THIOESTERASE 1, CHLOROPLASTIC"/>
    <property type="match status" value="1"/>
</dbReference>
<dbReference type="InterPro" id="IPR045023">
    <property type="entry name" value="FATA/B"/>
</dbReference>
<dbReference type="InterPro" id="IPR029069">
    <property type="entry name" value="HotDog_dom_sf"/>
</dbReference>
<evidence type="ECO:0000259" key="8">
    <source>
        <dbReference type="Pfam" id="PF01643"/>
    </source>
</evidence>
<name>A0A6N7WQS3_STRAY</name>
<keyword evidence="5" id="KW-0809">Transit peptide</keyword>
<evidence type="ECO:0000313" key="10">
    <source>
        <dbReference type="EMBL" id="MST54273.1"/>
    </source>
</evidence>
<comment type="similarity">
    <text evidence="1">Belongs to the acyl-ACP thioesterase family.</text>
</comment>
<feature type="domain" description="Acyl-ACP thioesterase-like C-terminal" evidence="9">
    <location>
        <begin position="147"/>
        <end position="240"/>
    </location>
</feature>
<dbReference type="PANTHER" id="PTHR31727">
    <property type="entry name" value="OLEOYL-ACYL CARRIER PROTEIN THIOESTERASE 1, CHLOROPLASTIC"/>
    <property type="match status" value="1"/>
</dbReference>
<sequence>MGCHYQEKYTVPFYESDINFNMKLPELLSLVLQVSGNQSMALGISDEFIYEKYQLVWIVTDYAIEIERLPKYAETITVETVPTSYNKLFCYRDFYVYDATGAKIITIHSTFVLMDYETRKVHFVIDDLVAPYQVEKIKKIYRGPKYEDLENPEETLYHVRFFDLDLNGHVNNSKYLAWMYEGLDFEFLQHHVPRNIHLKYVKEIHYGHDIISRVEQKDLSTKHEIVTQGTVHAQACIEWRSIEESRL</sequence>
<keyword evidence="3" id="KW-0378">Hydrolase</keyword>
<dbReference type="GO" id="GO:0016297">
    <property type="term" value="F:fatty acyl-[ACP] hydrolase activity"/>
    <property type="evidence" value="ECO:0007669"/>
    <property type="project" value="InterPro"/>
</dbReference>
<dbReference type="Pfam" id="PF20791">
    <property type="entry name" value="Acyl-ACP_TE_C"/>
    <property type="match status" value="1"/>
</dbReference>
<keyword evidence="6" id="KW-0443">Lipid metabolism</keyword>
<comment type="caution">
    <text evidence="10">The sequence shown here is derived from an EMBL/GenBank/DDBJ whole genome shotgun (WGS) entry which is preliminary data.</text>
</comment>
<evidence type="ECO:0000256" key="3">
    <source>
        <dbReference type="ARBA" id="ARBA00022801"/>
    </source>
</evidence>
<reference evidence="10 11" key="1">
    <citation type="submission" date="2019-08" db="EMBL/GenBank/DDBJ databases">
        <title>In-depth cultivation of the pig gut microbiome towards novel bacterial diversity and tailored functional studies.</title>
        <authorList>
            <person name="Wylensek D."/>
            <person name="Hitch T.C.A."/>
            <person name="Clavel T."/>
        </authorList>
    </citation>
    <scope>NUCLEOTIDE SEQUENCE [LARGE SCALE GENOMIC DNA]</scope>
    <source>
        <strain evidence="10 11">BL-178-WT-3A</strain>
    </source>
</reference>
<dbReference type="CDD" id="cd00586">
    <property type="entry name" value="4HBT"/>
    <property type="match status" value="2"/>
</dbReference>
<dbReference type="InterPro" id="IPR002864">
    <property type="entry name" value="Acyl-ACP_thioesterase_NHD"/>
</dbReference>
<dbReference type="Proteomes" id="UP000471052">
    <property type="component" value="Unassembled WGS sequence"/>
</dbReference>
<evidence type="ECO:0000259" key="9">
    <source>
        <dbReference type="Pfam" id="PF20791"/>
    </source>
</evidence>
<dbReference type="EMBL" id="VUNP01000038">
    <property type="protein sequence ID" value="MST54273.1"/>
    <property type="molecule type" value="Genomic_DNA"/>
</dbReference>
<evidence type="ECO:0000256" key="4">
    <source>
        <dbReference type="ARBA" id="ARBA00022832"/>
    </source>
</evidence>
<dbReference type="Gene3D" id="3.10.129.10">
    <property type="entry name" value="Hotdog Thioesterase"/>
    <property type="match status" value="1"/>
</dbReference>
<gene>
    <name evidence="10" type="ORF">FYJ82_07780</name>
</gene>
<evidence type="ECO:0000256" key="5">
    <source>
        <dbReference type="ARBA" id="ARBA00022946"/>
    </source>
</evidence>
<dbReference type="SUPFAM" id="SSF54637">
    <property type="entry name" value="Thioesterase/thiol ester dehydrase-isomerase"/>
    <property type="match status" value="2"/>
</dbReference>
<keyword evidence="2" id="KW-0444">Lipid biosynthesis</keyword>
<organism evidence="10 11">
    <name type="scientific">Streptococcus alactolyticus</name>
    <dbReference type="NCBI Taxonomy" id="29389"/>
    <lineage>
        <taxon>Bacteria</taxon>
        <taxon>Bacillati</taxon>
        <taxon>Bacillota</taxon>
        <taxon>Bacilli</taxon>
        <taxon>Lactobacillales</taxon>
        <taxon>Streptococcaceae</taxon>
        <taxon>Streptococcus</taxon>
    </lineage>
</organism>
<accession>A0A6N7WQS3</accession>
<proteinExistence type="inferred from homology"/>
<keyword evidence="4" id="KW-0276">Fatty acid metabolism</keyword>
<evidence type="ECO:0000256" key="1">
    <source>
        <dbReference type="ARBA" id="ARBA00006500"/>
    </source>
</evidence>
<evidence type="ECO:0000256" key="2">
    <source>
        <dbReference type="ARBA" id="ARBA00022516"/>
    </source>
</evidence>
<keyword evidence="7" id="KW-0275">Fatty acid biosynthesis</keyword>
<dbReference type="AlphaFoldDB" id="A0A6N7WQS3"/>
<evidence type="ECO:0000256" key="7">
    <source>
        <dbReference type="ARBA" id="ARBA00023160"/>
    </source>
</evidence>